<accession>A0ABP9N0S0</accession>
<dbReference type="InterPro" id="IPR043129">
    <property type="entry name" value="ATPase_NBD"/>
</dbReference>
<organism evidence="1 2">
    <name type="scientific">Bartonella jaculi</name>
    <dbReference type="NCBI Taxonomy" id="686226"/>
    <lineage>
        <taxon>Bacteria</taxon>
        <taxon>Pseudomonadati</taxon>
        <taxon>Pseudomonadota</taxon>
        <taxon>Alphaproteobacteria</taxon>
        <taxon>Hyphomicrobiales</taxon>
        <taxon>Bartonellaceae</taxon>
        <taxon>Bartonella</taxon>
    </lineage>
</organism>
<protein>
    <submittedName>
        <fullName evidence="1">Uncharacterized protein</fullName>
    </submittedName>
</protein>
<proteinExistence type="predicted"/>
<dbReference type="SUPFAM" id="SSF53067">
    <property type="entry name" value="Actin-like ATPase domain"/>
    <property type="match status" value="1"/>
</dbReference>
<evidence type="ECO:0000313" key="2">
    <source>
        <dbReference type="Proteomes" id="UP001500864"/>
    </source>
</evidence>
<gene>
    <name evidence="1" type="ORF">GCM10023261_06480</name>
</gene>
<dbReference type="Gene3D" id="3.30.420.40">
    <property type="match status" value="1"/>
</dbReference>
<reference evidence="2" key="1">
    <citation type="journal article" date="2019" name="Int. J. Syst. Evol. Microbiol.">
        <title>The Global Catalogue of Microorganisms (GCM) 10K type strain sequencing project: providing services to taxonomists for standard genome sequencing and annotation.</title>
        <authorList>
            <consortium name="The Broad Institute Genomics Platform"/>
            <consortium name="The Broad Institute Genome Sequencing Center for Infectious Disease"/>
            <person name="Wu L."/>
            <person name="Ma J."/>
        </authorList>
    </citation>
    <scope>NUCLEOTIDE SEQUENCE [LARGE SCALE GENOMIC DNA]</scope>
    <source>
        <strain evidence="2">JCM 17712</strain>
    </source>
</reference>
<sequence>MGTNNCRLLIASPSKLGYFKVIDAFSSIVRLREGLISNGFLNTQAMDRAIEALKVCC</sequence>
<comment type="caution">
    <text evidence="1">The sequence shown here is derived from an EMBL/GenBank/DDBJ whole genome shotgun (WGS) entry which is preliminary data.</text>
</comment>
<dbReference type="Proteomes" id="UP001500864">
    <property type="component" value="Unassembled WGS sequence"/>
</dbReference>
<dbReference type="EMBL" id="BAABIZ010000004">
    <property type="protein sequence ID" value="GAA5106251.1"/>
    <property type="molecule type" value="Genomic_DNA"/>
</dbReference>
<name>A0ABP9N0S0_9HYPH</name>
<evidence type="ECO:0000313" key="1">
    <source>
        <dbReference type="EMBL" id="GAA5106251.1"/>
    </source>
</evidence>
<keyword evidence="2" id="KW-1185">Reference proteome</keyword>